<evidence type="ECO:0000256" key="5">
    <source>
        <dbReference type="ARBA" id="ARBA00022692"/>
    </source>
</evidence>
<dbReference type="PANTHER" id="PTHR30071:SF1">
    <property type="entry name" value="CYTOCHROME B_B6 PROTEIN-RELATED"/>
    <property type="match status" value="1"/>
</dbReference>
<keyword evidence="6 9" id="KW-0201">Cytochrome c-type biogenesis</keyword>
<feature type="transmembrane region" description="Helical" evidence="9">
    <location>
        <begin position="200"/>
        <end position="221"/>
    </location>
</feature>
<feature type="transmembrane region" description="Helical" evidence="9">
    <location>
        <begin position="133"/>
        <end position="149"/>
    </location>
</feature>
<reference evidence="11 12" key="1">
    <citation type="submission" date="2017-08" db="EMBL/GenBank/DDBJ databases">
        <authorList>
            <person name="de Groot N.N."/>
        </authorList>
    </citation>
    <scope>NUCLEOTIDE SEQUENCE [LARGE SCALE GENOMIC DNA]</scope>
    <source>
        <strain evidence="11 12">Nm15</strain>
    </source>
</reference>
<dbReference type="AlphaFoldDB" id="A0A285BUG2"/>
<feature type="transmembrane region" description="Helical" evidence="9">
    <location>
        <begin position="91"/>
        <end position="113"/>
    </location>
</feature>
<dbReference type="InterPro" id="IPR003557">
    <property type="entry name" value="Cyt_c_biogenesis_CcmC"/>
</dbReference>
<keyword evidence="9" id="KW-0813">Transport</keyword>
<evidence type="ECO:0000313" key="12">
    <source>
        <dbReference type="Proteomes" id="UP000242498"/>
    </source>
</evidence>
<evidence type="ECO:0000256" key="9">
    <source>
        <dbReference type="RuleBase" id="RU364092"/>
    </source>
</evidence>
<dbReference type="InterPro" id="IPR045062">
    <property type="entry name" value="Cyt_c_biogenesis_CcsA/CcmC"/>
</dbReference>
<dbReference type="GO" id="GO:0017004">
    <property type="term" value="P:cytochrome complex assembly"/>
    <property type="evidence" value="ECO:0007669"/>
    <property type="project" value="UniProtKB-KW"/>
</dbReference>
<sequence>MAINWFKYSSPASFYSLAGKMIPIFVFVSVVLLVAGLYVGFFVAPTDFQQGEAYRIIFIHVPAAWMSMFLYVVMAFWAGMGLAFNTRLSSMLATAIAPTGAMFTFIALWTGALWGKPMWGTWWVWDARLTSELILFFLYIGFMSLQAAIDDPRRADKAGAIIALVGVINIPIIYFSVQWWNTLHQGASVSINQAPAMATTMLTGMLIMVLASWMYSIAVILKRTRVIILERESHTAWVTELQKKGALL</sequence>
<dbReference type="PANTHER" id="PTHR30071">
    <property type="entry name" value="HEME EXPORTER PROTEIN C"/>
    <property type="match status" value="1"/>
</dbReference>
<feature type="transmembrane region" description="Helical" evidence="9">
    <location>
        <begin position="56"/>
        <end position="79"/>
    </location>
</feature>
<name>A0A285BUG2_9PROT</name>
<dbReference type="GO" id="GO:0005886">
    <property type="term" value="C:plasma membrane"/>
    <property type="evidence" value="ECO:0007669"/>
    <property type="project" value="UniProtKB-SubCell"/>
</dbReference>
<organism evidence="11 12">
    <name type="scientific">Nitrosomonas ureae</name>
    <dbReference type="NCBI Taxonomy" id="44577"/>
    <lineage>
        <taxon>Bacteria</taxon>
        <taxon>Pseudomonadati</taxon>
        <taxon>Pseudomonadota</taxon>
        <taxon>Betaproteobacteria</taxon>
        <taxon>Nitrosomonadales</taxon>
        <taxon>Nitrosomonadaceae</taxon>
        <taxon>Nitrosomonas</taxon>
    </lineage>
</organism>
<keyword evidence="9" id="KW-1003">Cell membrane</keyword>
<dbReference type="PRINTS" id="PR01386">
    <property type="entry name" value="CCMCBIOGNSIS"/>
</dbReference>
<feature type="domain" description="Cytochrome c assembly protein" evidence="10">
    <location>
        <begin position="6"/>
        <end position="184"/>
    </location>
</feature>
<dbReference type="EMBL" id="LT907782">
    <property type="protein sequence ID" value="SNX58884.1"/>
    <property type="molecule type" value="Genomic_DNA"/>
</dbReference>
<keyword evidence="8 9" id="KW-0472">Membrane</keyword>
<comment type="function">
    <text evidence="1 9">Required for the export of heme to the periplasm for the biogenesis of c-type cytochromes.</text>
</comment>
<accession>A0A285BUG2</accession>
<dbReference type="GO" id="GO:0020037">
    <property type="term" value="F:heme binding"/>
    <property type="evidence" value="ECO:0007669"/>
    <property type="project" value="InterPro"/>
</dbReference>
<gene>
    <name evidence="9" type="primary">ccmC</name>
    <name evidence="11" type="ORF">SAMN06296273_0346</name>
</gene>
<comment type="similarity">
    <text evidence="3 9">Belongs to the CcmC/CycZ/HelC family.</text>
</comment>
<dbReference type="InterPro" id="IPR002541">
    <property type="entry name" value="Cyt_c_assembly"/>
</dbReference>
<dbReference type="RefSeq" id="WP_096291738.1">
    <property type="nucleotide sequence ID" value="NZ_LT907782.1"/>
</dbReference>
<feature type="transmembrane region" description="Helical" evidence="9">
    <location>
        <begin position="21"/>
        <end position="44"/>
    </location>
</feature>
<evidence type="ECO:0000313" key="11">
    <source>
        <dbReference type="EMBL" id="SNX58884.1"/>
    </source>
</evidence>
<evidence type="ECO:0000256" key="4">
    <source>
        <dbReference type="ARBA" id="ARBA00016463"/>
    </source>
</evidence>
<dbReference type="OrthoDB" id="9778550at2"/>
<keyword evidence="7 9" id="KW-1133">Transmembrane helix</keyword>
<dbReference type="Proteomes" id="UP000242498">
    <property type="component" value="Chromosome I"/>
</dbReference>
<proteinExistence type="inferred from homology"/>
<dbReference type="GO" id="GO:0015232">
    <property type="term" value="F:heme transmembrane transporter activity"/>
    <property type="evidence" value="ECO:0007669"/>
    <property type="project" value="InterPro"/>
</dbReference>
<feature type="transmembrane region" description="Helical" evidence="9">
    <location>
        <begin position="161"/>
        <end position="180"/>
    </location>
</feature>
<evidence type="ECO:0000256" key="8">
    <source>
        <dbReference type="ARBA" id="ARBA00023136"/>
    </source>
</evidence>
<keyword evidence="9" id="KW-0997">Cell inner membrane</keyword>
<dbReference type="NCBIfam" id="TIGR01191">
    <property type="entry name" value="ccmC"/>
    <property type="match status" value="1"/>
</dbReference>
<evidence type="ECO:0000256" key="1">
    <source>
        <dbReference type="ARBA" id="ARBA00002442"/>
    </source>
</evidence>
<protein>
    <recommendedName>
        <fullName evidence="4 9">Heme exporter protein C</fullName>
    </recommendedName>
    <alternativeName>
        <fullName evidence="9">Cytochrome c-type biogenesis protein</fullName>
    </alternativeName>
</protein>
<evidence type="ECO:0000256" key="3">
    <source>
        <dbReference type="ARBA" id="ARBA00005840"/>
    </source>
</evidence>
<evidence type="ECO:0000256" key="7">
    <source>
        <dbReference type="ARBA" id="ARBA00022989"/>
    </source>
</evidence>
<dbReference type="Pfam" id="PF01578">
    <property type="entry name" value="Cytochrom_C_asm"/>
    <property type="match status" value="1"/>
</dbReference>
<keyword evidence="5 9" id="KW-0812">Transmembrane</keyword>
<evidence type="ECO:0000259" key="10">
    <source>
        <dbReference type="Pfam" id="PF01578"/>
    </source>
</evidence>
<comment type="subcellular location">
    <subcellularLocation>
        <location evidence="9">Cell inner membrane</location>
    </subcellularLocation>
    <subcellularLocation>
        <location evidence="2">Membrane</location>
        <topology evidence="2">Multi-pass membrane protein</topology>
    </subcellularLocation>
</comment>
<evidence type="ECO:0000256" key="6">
    <source>
        <dbReference type="ARBA" id="ARBA00022748"/>
    </source>
</evidence>
<evidence type="ECO:0000256" key="2">
    <source>
        <dbReference type="ARBA" id="ARBA00004141"/>
    </source>
</evidence>